<dbReference type="SUPFAM" id="SSF81321">
    <property type="entry name" value="Family A G protein-coupled receptor-like"/>
    <property type="match status" value="1"/>
</dbReference>
<reference evidence="2" key="1">
    <citation type="submission" date="2021-02" db="EMBL/GenBank/DDBJ databases">
        <authorList>
            <person name="Nowell W R."/>
        </authorList>
    </citation>
    <scope>NUCLEOTIDE SEQUENCE</scope>
</reference>
<evidence type="ECO:0008006" key="4">
    <source>
        <dbReference type="Google" id="ProtNLM"/>
    </source>
</evidence>
<dbReference type="Proteomes" id="UP000663852">
    <property type="component" value="Unassembled WGS sequence"/>
</dbReference>
<name>A0A814S6H1_ADIRI</name>
<evidence type="ECO:0000313" key="3">
    <source>
        <dbReference type="Proteomes" id="UP000663852"/>
    </source>
</evidence>
<evidence type="ECO:0000313" key="2">
    <source>
        <dbReference type="EMBL" id="CAF1141024.1"/>
    </source>
</evidence>
<proteinExistence type="predicted"/>
<gene>
    <name evidence="2" type="ORF">EDS130_LOCUS22091</name>
</gene>
<keyword evidence="1" id="KW-1133">Transmembrane helix</keyword>
<keyword evidence="1" id="KW-0472">Membrane</keyword>
<sequence>MDIPFAFIAFTTHRCCSLLYHTKVFFKTKQWITICITLQWIIQFILSLPFIFRSKRQCMNELWLSIYTFIVAVVLPSLINIILNSLIFVHVRSSVRRVQPNIATAWTSGFNREQQQLPKISRREIALLRQMVFMFIMFVTVPFLCSFPCCSANYVQLVL</sequence>
<evidence type="ECO:0000256" key="1">
    <source>
        <dbReference type="SAM" id="Phobius"/>
    </source>
</evidence>
<dbReference type="EMBL" id="CAJNOJ010000114">
    <property type="protein sequence ID" value="CAF1141024.1"/>
    <property type="molecule type" value="Genomic_DNA"/>
</dbReference>
<keyword evidence="1" id="KW-0812">Transmembrane</keyword>
<comment type="caution">
    <text evidence="2">The sequence shown here is derived from an EMBL/GenBank/DDBJ whole genome shotgun (WGS) entry which is preliminary data.</text>
</comment>
<feature type="transmembrane region" description="Helical" evidence="1">
    <location>
        <begin position="132"/>
        <end position="155"/>
    </location>
</feature>
<protein>
    <recommendedName>
        <fullName evidence="4">G-protein coupled receptors family 1 profile domain-containing protein</fullName>
    </recommendedName>
</protein>
<feature type="transmembrane region" description="Helical" evidence="1">
    <location>
        <begin position="64"/>
        <end position="89"/>
    </location>
</feature>
<dbReference type="OrthoDB" id="10013944at2759"/>
<accession>A0A814S6H1</accession>
<feature type="transmembrane region" description="Helical" evidence="1">
    <location>
        <begin position="31"/>
        <end position="52"/>
    </location>
</feature>
<dbReference type="Gene3D" id="1.20.1070.10">
    <property type="entry name" value="Rhodopsin 7-helix transmembrane proteins"/>
    <property type="match status" value="1"/>
</dbReference>
<dbReference type="AlphaFoldDB" id="A0A814S6H1"/>
<organism evidence="2 3">
    <name type="scientific">Adineta ricciae</name>
    <name type="common">Rotifer</name>
    <dbReference type="NCBI Taxonomy" id="249248"/>
    <lineage>
        <taxon>Eukaryota</taxon>
        <taxon>Metazoa</taxon>
        <taxon>Spiralia</taxon>
        <taxon>Gnathifera</taxon>
        <taxon>Rotifera</taxon>
        <taxon>Eurotatoria</taxon>
        <taxon>Bdelloidea</taxon>
        <taxon>Adinetida</taxon>
        <taxon>Adinetidae</taxon>
        <taxon>Adineta</taxon>
    </lineage>
</organism>